<proteinExistence type="predicted"/>
<sequence>LRIQGKNSRHTPVWRQVAATSPQTPDNKPQGFIEEEEATICFRFPAGGTFESSVWIFWRRGVCGAARFGPTGSSLVSTERRRNNPGAKRKRTEDSTRAESFSALD</sequence>
<name>A0A315V466_GAMAF</name>
<keyword evidence="3" id="KW-1185">Reference proteome</keyword>
<feature type="region of interest" description="Disordered" evidence="1">
    <location>
        <begin position="1"/>
        <end position="31"/>
    </location>
</feature>
<comment type="caution">
    <text evidence="2">The sequence shown here is derived from an EMBL/GenBank/DDBJ whole genome shotgun (WGS) entry which is preliminary data.</text>
</comment>
<accession>A0A315V466</accession>
<gene>
    <name evidence="2" type="ORF">CCH79_00017866</name>
</gene>
<dbReference type="AlphaFoldDB" id="A0A315V466"/>
<feature type="non-terminal residue" evidence="2">
    <location>
        <position position="105"/>
    </location>
</feature>
<evidence type="ECO:0000256" key="1">
    <source>
        <dbReference type="SAM" id="MobiDB-lite"/>
    </source>
</evidence>
<protein>
    <submittedName>
        <fullName evidence="2">Uncharacterized protein</fullName>
    </submittedName>
</protein>
<evidence type="ECO:0000313" key="3">
    <source>
        <dbReference type="Proteomes" id="UP000250572"/>
    </source>
</evidence>
<feature type="compositionally biased region" description="Polar residues" evidence="1">
    <location>
        <begin position="18"/>
        <end position="27"/>
    </location>
</feature>
<dbReference type="EMBL" id="NHOQ01002476">
    <property type="protein sequence ID" value="PWA16792.1"/>
    <property type="molecule type" value="Genomic_DNA"/>
</dbReference>
<feature type="region of interest" description="Disordered" evidence="1">
    <location>
        <begin position="68"/>
        <end position="105"/>
    </location>
</feature>
<organism evidence="2 3">
    <name type="scientific">Gambusia affinis</name>
    <name type="common">Western mosquitofish</name>
    <name type="synonym">Heterandria affinis</name>
    <dbReference type="NCBI Taxonomy" id="33528"/>
    <lineage>
        <taxon>Eukaryota</taxon>
        <taxon>Metazoa</taxon>
        <taxon>Chordata</taxon>
        <taxon>Craniata</taxon>
        <taxon>Vertebrata</taxon>
        <taxon>Euteleostomi</taxon>
        <taxon>Actinopterygii</taxon>
        <taxon>Neopterygii</taxon>
        <taxon>Teleostei</taxon>
        <taxon>Neoteleostei</taxon>
        <taxon>Acanthomorphata</taxon>
        <taxon>Ovalentaria</taxon>
        <taxon>Atherinomorphae</taxon>
        <taxon>Cyprinodontiformes</taxon>
        <taxon>Poeciliidae</taxon>
        <taxon>Poeciliinae</taxon>
        <taxon>Gambusia</taxon>
    </lineage>
</organism>
<feature type="non-terminal residue" evidence="2">
    <location>
        <position position="1"/>
    </location>
</feature>
<dbReference type="Proteomes" id="UP000250572">
    <property type="component" value="Unassembled WGS sequence"/>
</dbReference>
<reference evidence="2 3" key="1">
    <citation type="journal article" date="2018" name="G3 (Bethesda)">
        <title>A High-Quality Reference Genome for the Invasive Mosquitofish Gambusia affinis Using a Chicago Library.</title>
        <authorList>
            <person name="Hoffberg S.L."/>
            <person name="Troendle N.J."/>
            <person name="Glenn T.C."/>
            <person name="Mahmud O."/>
            <person name="Louha S."/>
            <person name="Chalopin D."/>
            <person name="Bennetzen J.L."/>
            <person name="Mauricio R."/>
        </authorList>
    </citation>
    <scope>NUCLEOTIDE SEQUENCE [LARGE SCALE GENOMIC DNA]</scope>
    <source>
        <strain evidence="2">NE01/NJP1002.9</strain>
        <tissue evidence="2">Muscle</tissue>
    </source>
</reference>
<evidence type="ECO:0000313" key="2">
    <source>
        <dbReference type="EMBL" id="PWA16792.1"/>
    </source>
</evidence>